<proteinExistence type="predicted"/>
<dbReference type="VEuPathDB" id="FungiDB:PTTG_26390"/>
<name>A0A180GWS5_PUCT1</name>
<dbReference type="AlphaFoldDB" id="A0A180GWS5"/>
<reference evidence="3" key="4">
    <citation type="submission" date="2025-05" db="UniProtKB">
        <authorList>
            <consortium name="EnsemblFungi"/>
        </authorList>
    </citation>
    <scope>IDENTIFICATION</scope>
    <source>
        <strain evidence="3">isolate 1-1 / race 1 (BBBD)</strain>
    </source>
</reference>
<evidence type="ECO:0000313" key="3">
    <source>
        <dbReference type="EnsemblFungi" id="PTTG_26390-t43_1-p1"/>
    </source>
</evidence>
<dbReference type="EnsemblFungi" id="PTTG_26390-t43_1">
    <property type="protein sequence ID" value="PTTG_26390-t43_1-p1"/>
    <property type="gene ID" value="PTTG_26390"/>
</dbReference>
<organism evidence="2">
    <name type="scientific">Puccinia triticina (isolate 1-1 / race 1 (BBBD))</name>
    <name type="common">Brown leaf rust fungus</name>
    <dbReference type="NCBI Taxonomy" id="630390"/>
    <lineage>
        <taxon>Eukaryota</taxon>
        <taxon>Fungi</taxon>
        <taxon>Dikarya</taxon>
        <taxon>Basidiomycota</taxon>
        <taxon>Pucciniomycotina</taxon>
        <taxon>Pucciniomycetes</taxon>
        <taxon>Pucciniales</taxon>
        <taxon>Pucciniaceae</taxon>
        <taxon>Puccinia</taxon>
    </lineage>
</organism>
<dbReference type="STRING" id="630390.A0A180GWS5"/>
<feature type="region of interest" description="Disordered" evidence="1">
    <location>
        <begin position="135"/>
        <end position="159"/>
    </location>
</feature>
<dbReference type="OrthoDB" id="2506894at2759"/>
<keyword evidence="4" id="KW-1185">Reference proteome</keyword>
<feature type="compositionally biased region" description="Polar residues" evidence="1">
    <location>
        <begin position="136"/>
        <end position="147"/>
    </location>
</feature>
<reference evidence="2" key="1">
    <citation type="submission" date="2009-11" db="EMBL/GenBank/DDBJ databases">
        <authorList>
            <consortium name="The Broad Institute Genome Sequencing Platform"/>
            <person name="Ward D."/>
            <person name="Feldgarden M."/>
            <person name="Earl A."/>
            <person name="Young S.K."/>
            <person name="Zeng Q."/>
            <person name="Koehrsen M."/>
            <person name="Alvarado L."/>
            <person name="Berlin A."/>
            <person name="Bochicchio J."/>
            <person name="Borenstein D."/>
            <person name="Chapman S.B."/>
            <person name="Chen Z."/>
            <person name="Engels R."/>
            <person name="Freedman E."/>
            <person name="Gellesch M."/>
            <person name="Goldberg J."/>
            <person name="Griggs A."/>
            <person name="Gujja S."/>
            <person name="Heilman E."/>
            <person name="Heiman D."/>
            <person name="Hepburn T."/>
            <person name="Howarth C."/>
            <person name="Jen D."/>
            <person name="Larson L."/>
            <person name="Lewis B."/>
            <person name="Mehta T."/>
            <person name="Park D."/>
            <person name="Pearson M."/>
            <person name="Roberts A."/>
            <person name="Saif S."/>
            <person name="Shea T."/>
            <person name="Shenoy N."/>
            <person name="Sisk P."/>
            <person name="Stolte C."/>
            <person name="Sykes S."/>
            <person name="Thomson T."/>
            <person name="Walk T."/>
            <person name="White J."/>
            <person name="Yandava C."/>
            <person name="Izard J."/>
            <person name="Baranova O.V."/>
            <person name="Blanton J.M."/>
            <person name="Tanner A.C."/>
            <person name="Dewhirst F.E."/>
            <person name="Haas B."/>
            <person name="Nusbaum C."/>
            <person name="Birren B."/>
        </authorList>
    </citation>
    <scope>NUCLEOTIDE SEQUENCE [LARGE SCALE GENOMIC DNA]</scope>
    <source>
        <strain evidence="2">1-1 BBBD Race 1</strain>
    </source>
</reference>
<reference evidence="3 4" key="3">
    <citation type="journal article" date="2017" name="G3 (Bethesda)">
        <title>Comparative analysis highlights variable genome content of wheat rusts and divergence of the mating loci.</title>
        <authorList>
            <person name="Cuomo C.A."/>
            <person name="Bakkeren G."/>
            <person name="Khalil H.B."/>
            <person name="Panwar V."/>
            <person name="Joly D."/>
            <person name="Linning R."/>
            <person name="Sakthikumar S."/>
            <person name="Song X."/>
            <person name="Adiconis X."/>
            <person name="Fan L."/>
            <person name="Goldberg J.M."/>
            <person name="Levin J.Z."/>
            <person name="Young S."/>
            <person name="Zeng Q."/>
            <person name="Anikster Y."/>
            <person name="Bruce M."/>
            <person name="Wang M."/>
            <person name="Yin C."/>
            <person name="McCallum B."/>
            <person name="Szabo L.J."/>
            <person name="Hulbert S."/>
            <person name="Chen X."/>
            <person name="Fellers J.P."/>
        </authorList>
    </citation>
    <scope>NUCLEOTIDE SEQUENCE</scope>
    <source>
        <strain evidence="4">Isolate 1-1 / race 1 (BBBD)</strain>
        <strain evidence="3">isolate 1-1 / race 1 (BBBD)</strain>
    </source>
</reference>
<evidence type="ECO:0000313" key="2">
    <source>
        <dbReference type="EMBL" id="OAV96433.1"/>
    </source>
</evidence>
<protein>
    <submittedName>
        <fullName evidence="2 3">Uncharacterized protein</fullName>
    </submittedName>
</protein>
<evidence type="ECO:0000256" key="1">
    <source>
        <dbReference type="SAM" id="MobiDB-lite"/>
    </source>
</evidence>
<sequence length="169" mass="19299">MLSIKELNTAFFKLLRDNETVYITNVANSAHLHLTPERPSMDDATVESEDIEIHILEEHYKKMKVEYKSIQSKLLSKINQVQALTNKEEEWLDGDGNLVDAEQLIVRLMALSCGSTLKLVSEEAYTLRKICEFSPSPKQENASSLSGKQDGPKKKSVERWQKKIYEQKG</sequence>
<dbReference type="Proteomes" id="UP000005240">
    <property type="component" value="Unassembled WGS sequence"/>
</dbReference>
<feature type="compositionally biased region" description="Basic and acidic residues" evidence="1">
    <location>
        <begin position="150"/>
        <end position="159"/>
    </location>
</feature>
<dbReference type="EMBL" id="ADAS02000020">
    <property type="protein sequence ID" value="OAV96433.1"/>
    <property type="molecule type" value="Genomic_DNA"/>
</dbReference>
<accession>A0A180GWS5</accession>
<gene>
    <name evidence="2" type="ORF">PTTG_26390</name>
</gene>
<evidence type="ECO:0000313" key="4">
    <source>
        <dbReference type="Proteomes" id="UP000005240"/>
    </source>
</evidence>
<reference evidence="2" key="2">
    <citation type="submission" date="2016-05" db="EMBL/GenBank/DDBJ databases">
        <title>Comparative analysis highlights variable genome content of wheat rusts and divergence of the mating loci.</title>
        <authorList>
            <person name="Cuomo C.A."/>
            <person name="Bakkeren G."/>
            <person name="Szabo L."/>
            <person name="Khalil H."/>
            <person name="Joly D."/>
            <person name="Goldberg J."/>
            <person name="Young S."/>
            <person name="Zeng Q."/>
            <person name="Fellers J."/>
        </authorList>
    </citation>
    <scope>NUCLEOTIDE SEQUENCE [LARGE SCALE GENOMIC DNA]</scope>
    <source>
        <strain evidence="2">1-1 BBBD Race 1</strain>
    </source>
</reference>